<organism evidence="2 3">
    <name type="scientific">Lysobacter niastensis</name>
    <dbReference type="NCBI Taxonomy" id="380629"/>
    <lineage>
        <taxon>Bacteria</taxon>
        <taxon>Pseudomonadati</taxon>
        <taxon>Pseudomonadota</taxon>
        <taxon>Gammaproteobacteria</taxon>
        <taxon>Lysobacterales</taxon>
        <taxon>Lysobacteraceae</taxon>
        <taxon>Lysobacter</taxon>
    </lineage>
</organism>
<evidence type="ECO:0000259" key="1">
    <source>
        <dbReference type="PROSITE" id="PS51186"/>
    </source>
</evidence>
<dbReference type="InterPro" id="IPR000182">
    <property type="entry name" value="GNAT_dom"/>
</dbReference>
<dbReference type="RefSeq" id="WP_194931217.1">
    <property type="nucleotide sequence ID" value="NZ_JADLZT010000006.1"/>
</dbReference>
<dbReference type="InterPro" id="IPR016181">
    <property type="entry name" value="Acyl_CoA_acyltransferase"/>
</dbReference>
<reference evidence="2 3" key="1">
    <citation type="submission" date="2020-11" db="EMBL/GenBank/DDBJ databases">
        <title>Draft Genome Sequence and Secondary Metabolite Biosynthetic Potential of the Lysobacter niastensis Type strain DSM 18481.</title>
        <authorList>
            <person name="Turrini P."/>
            <person name="Artuso I."/>
            <person name="Tescari M."/>
            <person name="Lugli G.A."/>
            <person name="Frangipani E."/>
            <person name="Ventura M."/>
            <person name="Visca P."/>
        </authorList>
    </citation>
    <scope>NUCLEOTIDE SEQUENCE [LARGE SCALE GENOMIC DNA]</scope>
    <source>
        <strain evidence="2 3">DSM 18481</strain>
    </source>
</reference>
<dbReference type="PROSITE" id="PS51186">
    <property type="entry name" value="GNAT"/>
    <property type="match status" value="1"/>
</dbReference>
<evidence type="ECO:0000313" key="2">
    <source>
        <dbReference type="EMBL" id="MBF6024606.1"/>
    </source>
</evidence>
<sequence>MNIERTHIDIGPLGQGDLPEADRIFRLAFGTFLGLPDPMAFADDADLVTTRWHAAPHAALGAYANGVLIGSNFAAHWGSFGFFGPLTVHPDYWDRGVARLLLAETVAMFERRGTRQTALFTFPHSAKHVGLYQKYDYWPQQLTAVMSKAVEPQPSAGRWQSYSGLADDQRAAALSACHALADAVYPGLDLTIEIESAARQRLGDTVLVLDGADLVAFAVCHIGKGSEAGSDCAYVKFGAARPGADAARHFDRLLLACESLASQHGATRLLAGVNTSRFEAYRQMLARGFKTQLQGVAMLKGNAPGYNLPDRFVIDDWR</sequence>
<name>A0ABS0BA86_9GAMM</name>
<dbReference type="Pfam" id="PF00583">
    <property type="entry name" value="Acetyltransf_1"/>
    <property type="match status" value="1"/>
</dbReference>
<evidence type="ECO:0000313" key="3">
    <source>
        <dbReference type="Proteomes" id="UP001429984"/>
    </source>
</evidence>
<keyword evidence="3" id="KW-1185">Reference proteome</keyword>
<comment type="caution">
    <text evidence="2">The sequence shown here is derived from an EMBL/GenBank/DDBJ whole genome shotgun (WGS) entry which is preliminary data.</text>
</comment>
<proteinExistence type="predicted"/>
<feature type="domain" description="N-acetyltransferase" evidence="1">
    <location>
        <begin position="8"/>
        <end position="151"/>
    </location>
</feature>
<dbReference type="CDD" id="cd04301">
    <property type="entry name" value="NAT_SF"/>
    <property type="match status" value="1"/>
</dbReference>
<dbReference type="Gene3D" id="3.40.630.30">
    <property type="match status" value="2"/>
</dbReference>
<protein>
    <submittedName>
        <fullName evidence="2">GNAT family N-acetyltransferase</fullName>
    </submittedName>
</protein>
<gene>
    <name evidence="2" type="ORF">IU514_11250</name>
</gene>
<accession>A0ABS0BA86</accession>
<dbReference type="EMBL" id="JADLZT010000006">
    <property type="protein sequence ID" value="MBF6024606.1"/>
    <property type="molecule type" value="Genomic_DNA"/>
</dbReference>
<dbReference type="Proteomes" id="UP001429984">
    <property type="component" value="Unassembled WGS sequence"/>
</dbReference>
<dbReference type="SUPFAM" id="SSF55729">
    <property type="entry name" value="Acyl-CoA N-acyltransferases (Nat)"/>
    <property type="match status" value="2"/>
</dbReference>